<dbReference type="PaxDb" id="2903-EOD09439"/>
<dbReference type="GeneID" id="17255550"/>
<dbReference type="AlphaFoldDB" id="A0A0D3IDV4"/>
<evidence type="ECO:0008006" key="4">
    <source>
        <dbReference type="Google" id="ProtNLM"/>
    </source>
</evidence>
<reference evidence="2" key="2">
    <citation type="submission" date="2024-10" db="UniProtKB">
        <authorList>
            <consortium name="EnsemblProtists"/>
        </authorList>
    </citation>
    <scope>IDENTIFICATION</scope>
</reference>
<dbReference type="HOGENOM" id="CLU_875605_0_0_1"/>
<feature type="chain" id="PRO_5044257211" description="IGFBP N-terminal domain-containing protein" evidence="1">
    <location>
        <begin position="18"/>
        <end position="318"/>
    </location>
</feature>
<reference evidence="3" key="1">
    <citation type="journal article" date="2013" name="Nature">
        <title>Pan genome of the phytoplankton Emiliania underpins its global distribution.</title>
        <authorList>
            <person name="Read B.A."/>
            <person name="Kegel J."/>
            <person name="Klute M.J."/>
            <person name="Kuo A."/>
            <person name="Lefebvre S.C."/>
            <person name="Maumus F."/>
            <person name="Mayer C."/>
            <person name="Miller J."/>
            <person name="Monier A."/>
            <person name="Salamov A."/>
            <person name="Young J."/>
            <person name="Aguilar M."/>
            <person name="Claverie J.M."/>
            <person name="Frickenhaus S."/>
            <person name="Gonzalez K."/>
            <person name="Herman E.K."/>
            <person name="Lin Y.C."/>
            <person name="Napier J."/>
            <person name="Ogata H."/>
            <person name="Sarno A.F."/>
            <person name="Shmutz J."/>
            <person name="Schroeder D."/>
            <person name="de Vargas C."/>
            <person name="Verret F."/>
            <person name="von Dassow P."/>
            <person name="Valentin K."/>
            <person name="Van de Peer Y."/>
            <person name="Wheeler G."/>
            <person name="Dacks J.B."/>
            <person name="Delwiche C.F."/>
            <person name="Dyhrman S.T."/>
            <person name="Glockner G."/>
            <person name="John U."/>
            <person name="Richards T."/>
            <person name="Worden A.Z."/>
            <person name="Zhang X."/>
            <person name="Grigoriev I.V."/>
            <person name="Allen A.E."/>
            <person name="Bidle K."/>
            <person name="Borodovsky M."/>
            <person name="Bowler C."/>
            <person name="Brownlee C."/>
            <person name="Cock J.M."/>
            <person name="Elias M."/>
            <person name="Gladyshev V.N."/>
            <person name="Groth M."/>
            <person name="Guda C."/>
            <person name="Hadaegh A."/>
            <person name="Iglesias-Rodriguez M.D."/>
            <person name="Jenkins J."/>
            <person name="Jones B.M."/>
            <person name="Lawson T."/>
            <person name="Leese F."/>
            <person name="Lindquist E."/>
            <person name="Lobanov A."/>
            <person name="Lomsadze A."/>
            <person name="Malik S.B."/>
            <person name="Marsh M.E."/>
            <person name="Mackinder L."/>
            <person name="Mock T."/>
            <person name="Mueller-Roeber B."/>
            <person name="Pagarete A."/>
            <person name="Parker M."/>
            <person name="Probert I."/>
            <person name="Quesneville H."/>
            <person name="Raines C."/>
            <person name="Rensing S.A."/>
            <person name="Riano-Pachon D.M."/>
            <person name="Richier S."/>
            <person name="Rokitta S."/>
            <person name="Shiraiwa Y."/>
            <person name="Soanes D.M."/>
            <person name="van der Giezen M."/>
            <person name="Wahlund T.M."/>
            <person name="Williams B."/>
            <person name="Wilson W."/>
            <person name="Wolfe G."/>
            <person name="Wurch L.L."/>
        </authorList>
    </citation>
    <scope>NUCLEOTIDE SEQUENCE</scope>
</reference>
<evidence type="ECO:0000313" key="2">
    <source>
        <dbReference type="EnsemblProtists" id="EOD09439"/>
    </source>
</evidence>
<dbReference type="KEGG" id="ehx:EMIHUDRAFT_350596"/>
<protein>
    <recommendedName>
        <fullName evidence="4">IGFBP N-terminal domain-containing protein</fullName>
    </recommendedName>
</protein>
<evidence type="ECO:0000313" key="3">
    <source>
        <dbReference type="Proteomes" id="UP000013827"/>
    </source>
</evidence>
<keyword evidence="3" id="KW-1185">Reference proteome</keyword>
<keyword evidence="1" id="KW-0732">Signal</keyword>
<dbReference type="RefSeq" id="XP_005761868.1">
    <property type="nucleotide sequence ID" value="XM_005761811.1"/>
</dbReference>
<sequence length="318" mass="32911">MMLSILAVFAALGLASAAPVGEAAPSCYAIIETELCGPTCPTCNDYVCECCSTFVIPPPLGPQPSYVCQNGHPPSDDTAEGEDVSCGEYEVVCDAAIQALGDDCLIGTCTACTKTLQDGGVDCATPPEPVPVTLVCTEPEVKKCGSSCPECEDYLCECCPPGILSNYVCDHGSSPTSDDAEDEEDEESCGEYEVVCDANIQAVGVNCIADSCIACTAELQALGVSCATPLVDEDEECGEYEVVCDAAIQALGDDCLIGTCTACTKTLQDGGVDCATPPEPVPVTLVCTEPEVKKCGSSCPEYSQVDADRFLSLAARCL</sequence>
<organism evidence="2 3">
    <name type="scientific">Emiliania huxleyi (strain CCMP1516)</name>
    <dbReference type="NCBI Taxonomy" id="280463"/>
    <lineage>
        <taxon>Eukaryota</taxon>
        <taxon>Haptista</taxon>
        <taxon>Haptophyta</taxon>
        <taxon>Prymnesiophyceae</taxon>
        <taxon>Isochrysidales</taxon>
        <taxon>Noelaerhabdaceae</taxon>
        <taxon>Emiliania</taxon>
    </lineage>
</organism>
<name>A0A0D3IDV4_EMIH1</name>
<feature type="signal peptide" evidence="1">
    <location>
        <begin position="1"/>
        <end position="17"/>
    </location>
</feature>
<accession>A0A0D3IDV4</accession>
<evidence type="ECO:0000256" key="1">
    <source>
        <dbReference type="SAM" id="SignalP"/>
    </source>
</evidence>
<proteinExistence type="predicted"/>
<dbReference type="Proteomes" id="UP000013827">
    <property type="component" value="Unassembled WGS sequence"/>
</dbReference>
<dbReference type="EnsemblProtists" id="EOD09439">
    <property type="protein sequence ID" value="EOD09439"/>
    <property type="gene ID" value="EMIHUDRAFT_350596"/>
</dbReference>